<dbReference type="PIRSF" id="PIRSF000456">
    <property type="entry name" value="UDP-GlcNAc_acltr"/>
    <property type="match status" value="1"/>
</dbReference>
<dbReference type="UniPathway" id="UPA00359">
    <property type="reaction ID" value="UER00477"/>
</dbReference>
<dbReference type="InterPro" id="IPR011004">
    <property type="entry name" value="Trimer_LpxA-like_sf"/>
</dbReference>
<dbReference type="InterPro" id="IPR029098">
    <property type="entry name" value="Acetyltransf_C"/>
</dbReference>
<dbReference type="PANTHER" id="PTHR43480:SF1">
    <property type="entry name" value="ACYL-[ACYL-CARRIER-PROTEIN]--UDP-N-ACETYLGLUCOSAMINE O-ACYLTRANSFERASE, MITOCHONDRIAL-RELATED"/>
    <property type="match status" value="1"/>
</dbReference>
<feature type="domain" description="UDP N-acetylglucosamine O-acyltransferase C-terminal" evidence="9">
    <location>
        <begin position="194"/>
        <end position="275"/>
    </location>
</feature>
<evidence type="ECO:0000256" key="4">
    <source>
        <dbReference type="ARBA" id="ARBA00022679"/>
    </source>
</evidence>
<evidence type="ECO:0000256" key="7">
    <source>
        <dbReference type="ARBA" id="ARBA00023315"/>
    </source>
</evidence>
<evidence type="ECO:0000256" key="2">
    <source>
        <dbReference type="ARBA" id="ARBA00022516"/>
    </source>
</evidence>
<name>A0A081C5J8_VECG1</name>
<evidence type="ECO:0000256" key="5">
    <source>
        <dbReference type="ARBA" id="ARBA00022737"/>
    </source>
</evidence>
<dbReference type="EMBL" id="DF820471">
    <property type="protein sequence ID" value="GAK59853.1"/>
    <property type="molecule type" value="Genomic_DNA"/>
</dbReference>
<dbReference type="EC" id="2.3.1.129" evidence="8"/>
<dbReference type="Pfam" id="PF13720">
    <property type="entry name" value="Acetyltransf_11"/>
    <property type="match status" value="1"/>
</dbReference>
<dbReference type="HOGENOM" id="CLU_061249_0_0_0"/>
<dbReference type="GO" id="GO:0016020">
    <property type="term" value="C:membrane"/>
    <property type="evidence" value="ECO:0007669"/>
    <property type="project" value="GOC"/>
</dbReference>
<evidence type="ECO:0000256" key="6">
    <source>
        <dbReference type="ARBA" id="ARBA00023098"/>
    </source>
</evidence>
<keyword evidence="4 8" id="KW-0808">Transferase</keyword>
<dbReference type="STRING" id="1499967.U27_06839"/>
<evidence type="ECO:0000313" key="10">
    <source>
        <dbReference type="EMBL" id="GAK59853.1"/>
    </source>
</evidence>
<evidence type="ECO:0000256" key="8">
    <source>
        <dbReference type="HAMAP-Rule" id="MF_00387"/>
    </source>
</evidence>
<dbReference type="CDD" id="cd03351">
    <property type="entry name" value="LbH_UDP-GlcNAc_AT"/>
    <property type="match status" value="1"/>
</dbReference>
<dbReference type="HAMAP" id="MF_00387">
    <property type="entry name" value="LpxA"/>
    <property type="match status" value="1"/>
</dbReference>
<dbReference type="InterPro" id="IPR037157">
    <property type="entry name" value="Acetyltransf_C_sf"/>
</dbReference>
<comment type="pathway">
    <text evidence="8">Glycolipid biosynthesis; lipid IV(A) biosynthesis; lipid IV(A) from (3R)-3-hydroxytetradecanoyl-[acyl-carrier-protein] and UDP-N-acetyl-alpha-D-glucosamine: step 1/6.</text>
</comment>
<dbReference type="SUPFAM" id="SSF51161">
    <property type="entry name" value="Trimeric LpxA-like enzymes"/>
    <property type="match status" value="1"/>
</dbReference>
<dbReference type="NCBIfam" id="TIGR01852">
    <property type="entry name" value="lipid_A_lpxA"/>
    <property type="match status" value="1"/>
</dbReference>
<dbReference type="InterPro" id="IPR010137">
    <property type="entry name" value="Lipid_A_LpxA"/>
</dbReference>
<protein>
    <recommendedName>
        <fullName evidence="8">Acyl-[acyl-carrier-protein]--UDP-N-acetylglucosamine O-acyltransferase</fullName>
        <shortName evidence="8">UDP-N-acetylglucosamine acyltransferase</shortName>
        <ecNumber evidence="8">2.3.1.129</ecNumber>
    </recommendedName>
</protein>
<evidence type="ECO:0000256" key="1">
    <source>
        <dbReference type="ARBA" id="ARBA00022490"/>
    </source>
</evidence>
<keyword evidence="1 8" id="KW-0963">Cytoplasm</keyword>
<gene>
    <name evidence="8" type="primary">lpxA</name>
    <name evidence="10" type="ORF">U27_06839</name>
</gene>
<dbReference type="PROSITE" id="PS00101">
    <property type="entry name" value="HEXAPEP_TRANSFERASES"/>
    <property type="match status" value="1"/>
</dbReference>
<proteinExistence type="inferred from homology"/>
<keyword evidence="2 8" id="KW-0444">Lipid biosynthesis</keyword>
<comment type="subunit">
    <text evidence="8">Homotrimer.</text>
</comment>
<accession>A0A081C5J8</accession>
<comment type="function">
    <text evidence="8">Involved in the biosynthesis of lipid A, a phosphorylated glycolipid that anchors the lipopolysaccharide to the outer membrane of the cell.</text>
</comment>
<dbReference type="Pfam" id="PF00132">
    <property type="entry name" value="Hexapep"/>
    <property type="match status" value="2"/>
</dbReference>
<dbReference type="InterPro" id="IPR001451">
    <property type="entry name" value="Hexapep"/>
</dbReference>
<comment type="similarity">
    <text evidence="8">Belongs to the transferase hexapeptide repeat family. LpxA subfamily.</text>
</comment>
<dbReference type="NCBIfam" id="NF003657">
    <property type="entry name" value="PRK05289.1"/>
    <property type="match status" value="1"/>
</dbReference>
<evidence type="ECO:0000313" key="11">
    <source>
        <dbReference type="Proteomes" id="UP000030661"/>
    </source>
</evidence>
<dbReference type="Gene3D" id="1.20.1180.10">
    <property type="entry name" value="Udp N-acetylglucosamine O-acyltransferase, C-terminal domain"/>
    <property type="match status" value="1"/>
</dbReference>
<organism evidence="10">
    <name type="scientific">Vecturithrix granuli</name>
    <dbReference type="NCBI Taxonomy" id="1499967"/>
    <lineage>
        <taxon>Bacteria</taxon>
        <taxon>Candidatus Moduliflexota</taxon>
        <taxon>Candidatus Vecturitrichia</taxon>
        <taxon>Candidatus Vecturitrichales</taxon>
        <taxon>Candidatus Vecturitrichaceae</taxon>
        <taxon>Candidatus Vecturithrix</taxon>
    </lineage>
</organism>
<keyword evidence="11" id="KW-1185">Reference proteome</keyword>
<dbReference type="InterPro" id="IPR018357">
    <property type="entry name" value="Hexapep_transf_CS"/>
</dbReference>
<sequence>MENSGPMQSFCTWLLVLYQMSIHHLAVVHENAKIGAHVTIGPFAVIGEHVSIGDGCEISPHVVIDGWTEIGAGCKFLTGAIIGSPPQDLKYKGEETRVVIGNNCVFREYVTINRGTVGGGGITRLGNNCLLMAYSHVAHDCQIGNHVIFANSAAPGGHVVVEDFAMIGGLVGIHQFVRIGAHSIVGGCSGIPQDVPPYMMVVGDRAKVYGLNSVGLKRRNFSEESIKALHKAHRILFRSKLSIKHAVEQVKAEIQGCAEVDYLIAFIEQSQRGICRGASKEK</sequence>
<evidence type="ECO:0000256" key="3">
    <source>
        <dbReference type="ARBA" id="ARBA00022556"/>
    </source>
</evidence>
<dbReference type="GO" id="GO:0008780">
    <property type="term" value="F:acyl-[acyl-carrier-protein]-UDP-N-acetylglucosamine O-acyltransferase activity"/>
    <property type="evidence" value="ECO:0007669"/>
    <property type="project" value="UniProtKB-UniRule"/>
</dbReference>
<keyword evidence="7 8" id="KW-0012">Acyltransferase</keyword>
<dbReference type="GO" id="GO:0009245">
    <property type="term" value="P:lipid A biosynthetic process"/>
    <property type="evidence" value="ECO:0007669"/>
    <property type="project" value="UniProtKB-UniRule"/>
</dbReference>
<dbReference type="Proteomes" id="UP000030661">
    <property type="component" value="Unassembled WGS sequence"/>
</dbReference>
<comment type="subcellular location">
    <subcellularLocation>
        <location evidence="8">Cytoplasm</location>
    </subcellularLocation>
</comment>
<dbReference type="AlphaFoldDB" id="A0A081C5J8"/>
<dbReference type="Gene3D" id="2.160.10.10">
    <property type="entry name" value="Hexapeptide repeat proteins"/>
    <property type="match status" value="1"/>
</dbReference>
<keyword evidence="3 8" id="KW-0441">Lipid A biosynthesis</keyword>
<reference evidence="10" key="1">
    <citation type="journal article" date="2015" name="PeerJ">
        <title>First genomic representation of candidate bacterial phylum KSB3 points to enhanced environmental sensing as a trigger of wastewater bulking.</title>
        <authorList>
            <person name="Sekiguchi Y."/>
            <person name="Ohashi A."/>
            <person name="Parks D.H."/>
            <person name="Yamauchi T."/>
            <person name="Tyson G.W."/>
            <person name="Hugenholtz P."/>
        </authorList>
    </citation>
    <scope>NUCLEOTIDE SEQUENCE [LARGE SCALE GENOMIC DNA]</scope>
</reference>
<evidence type="ECO:0000259" key="9">
    <source>
        <dbReference type="Pfam" id="PF13720"/>
    </source>
</evidence>
<dbReference type="eggNOG" id="COG1043">
    <property type="taxonomic scope" value="Bacteria"/>
</dbReference>
<comment type="catalytic activity">
    <reaction evidence="8">
        <text>a (3R)-hydroxyacyl-[ACP] + UDP-N-acetyl-alpha-D-glucosamine = a UDP-3-O-[(3R)-3-hydroxyacyl]-N-acetyl-alpha-D-glucosamine + holo-[ACP]</text>
        <dbReference type="Rhea" id="RHEA:67812"/>
        <dbReference type="Rhea" id="RHEA-COMP:9685"/>
        <dbReference type="Rhea" id="RHEA-COMP:9945"/>
        <dbReference type="ChEBI" id="CHEBI:57705"/>
        <dbReference type="ChEBI" id="CHEBI:64479"/>
        <dbReference type="ChEBI" id="CHEBI:78827"/>
        <dbReference type="ChEBI" id="CHEBI:173225"/>
        <dbReference type="EC" id="2.3.1.129"/>
    </reaction>
</comment>
<keyword evidence="5 8" id="KW-0677">Repeat</keyword>
<dbReference type="PANTHER" id="PTHR43480">
    <property type="entry name" value="ACYL-[ACYL-CARRIER-PROTEIN]--UDP-N-ACETYLGLUCOSAMINE O-ACYLTRANSFERASE"/>
    <property type="match status" value="1"/>
</dbReference>
<keyword evidence="6 8" id="KW-0443">Lipid metabolism</keyword>
<dbReference type="GO" id="GO:0005737">
    <property type="term" value="C:cytoplasm"/>
    <property type="evidence" value="ECO:0007669"/>
    <property type="project" value="UniProtKB-SubCell"/>
</dbReference>